<dbReference type="Pfam" id="PF04608">
    <property type="entry name" value="PgpA"/>
    <property type="match status" value="1"/>
</dbReference>
<dbReference type="InterPro" id="IPR026038">
    <property type="entry name" value="Put_PGPase"/>
</dbReference>
<dbReference type="Proteomes" id="UP000467132">
    <property type="component" value="Unassembled WGS sequence"/>
</dbReference>
<reference evidence="2 3" key="1">
    <citation type="submission" date="2018-08" db="EMBL/GenBank/DDBJ databases">
        <title>Murine metabolic-syndrome-specific gut microbial biobank.</title>
        <authorList>
            <person name="Liu C."/>
        </authorList>
    </citation>
    <scope>NUCLEOTIDE SEQUENCE [LARGE SCALE GENOMIC DNA]</scope>
    <source>
        <strain evidence="2 3">583</strain>
    </source>
</reference>
<keyword evidence="3" id="KW-1185">Reference proteome</keyword>
<protein>
    <submittedName>
        <fullName evidence="2">Phosphatidylglycerophosphatase A</fullName>
    </submittedName>
</protein>
<gene>
    <name evidence="2" type="ORF">D3Z33_15160</name>
</gene>
<dbReference type="InterPro" id="IPR036681">
    <property type="entry name" value="PgpA-like_sf"/>
</dbReference>
<dbReference type="Gene3D" id="1.10.3760.10">
    <property type="entry name" value="PgpA-like"/>
    <property type="match status" value="1"/>
</dbReference>
<evidence type="ECO:0000259" key="1">
    <source>
        <dbReference type="Pfam" id="PF04608"/>
    </source>
</evidence>
<comment type="caution">
    <text evidence="2">The sequence shown here is derived from an EMBL/GenBank/DDBJ whole genome shotgun (WGS) entry which is preliminary data.</text>
</comment>
<dbReference type="InterPro" id="IPR007686">
    <property type="entry name" value="YutG/PgpA"/>
</dbReference>
<evidence type="ECO:0000313" key="3">
    <source>
        <dbReference type="Proteomes" id="UP000467132"/>
    </source>
</evidence>
<dbReference type="PIRSF" id="PIRSF019587">
    <property type="entry name" value="PGPase"/>
    <property type="match status" value="1"/>
</dbReference>
<dbReference type="OrthoDB" id="9793244at2"/>
<dbReference type="AlphaFoldDB" id="A0A845QZ10"/>
<dbReference type="RefSeq" id="WP_130808032.1">
    <property type="nucleotide sequence ID" value="NZ_LR130786.1"/>
</dbReference>
<dbReference type="GO" id="GO:0008962">
    <property type="term" value="F:phosphatidylglycerophosphatase activity"/>
    <property type="evidence" value="ECO:0007669"/>
    <property type="project" value="InterPro"/>
</dbReference>
<proteinExistence type="predicted"/>
<evidence type="ECO:0000313" key="2">
    <source>
        <dbReference type="EMBL" id="NBI08197.1"/>
    </source>
</evidence>
<name>A0A845QZ10_9CLOT</name>
<organism evidence="2 3">
    <name type="scientific">Senegalia massiliensis</name>
    <dbReference type="NCBI Taxonomy" id="1720316"/>
    <lineage>
        <taxon>Bacteria</taxon>
        <taxon>Bacillati</taxon>
        <taxon>Bacillota</taxon>
        <taxon>Clostridia</taxon>
        <taxon>Eubacteriales</taxon>
        <taxon>Clostridiaceae</taxon>
        <taxon>Senegalia</taxon>
    </lineage>
</organism>
<dbReference type="GO" id="GO:0006629">
    <property type="term" value="P:lipid metabolic process"/>
    <property type="evidence" value="ECO:0007669"/>
    <property type="project" value="InterPro"/>
</dbReference>
<dbReference type="SUPFAM" id="SSF101307">
    <property type="entry name" value="YutG-like"/>
    <property type="match status" value="1"/>
</dbReference>
<feature type="domain" description="YutG/PgpA" evidence="1">
    <location>
        <begin position="29"/>
        <end position="162"/>
    </location>
</feature>
<dbReference type="EMBL" id="QXXA01000024">
    <property type="protein sequence ID" value="NBI08197.1"/>
    <property type="molecule type" value="Genomic_DNA"/>
</dbReference>
<sequence length="165" mass="18904">MKKKYDAEELYRLTVNNMEERGVNIKDIAELAMFLQKKYKKDLTLEYCIENVERVLRKREVMHAILTGLALDELAEKKQLPYPLQEIIETDEGLYGIDEIIPLSIVNIYGTIGLTNYGYLDKEKVGIIKELDNKEKHSERVHTFMDDLVSAVAAAAASRIAHSTE</sequence>
<accession>A0A845QZ10</accession>